<dbReference type="PANTHER" id="PTHR37984">
    <property type="entry name" value="PROTEIN CBG26694"/>
    <property type="match status" value="1"/>
</dbReference>
<dbReference type="FunFam" id="1.10.340.70:FF:000001">
    <property type="entry name" value="Retrovirus-related Pol polyprotein from transposon gypsy-like Protein"/>
    <property type="match status" value="1"/>
</dbReference>
<dbReference type="InterPro" id="IPR001584">
    <property type="entry name" value="Integrase_cat-core"/>
</dbReference>
<evidence type="ECO:0000313" key="11">
    <source>
        <dbReference type="Ensembl" id="ENSLACP00000008866.1"/>
    </source>
</evidence>
<dbReference type="InterPro" id="IPR036397">
    <property type="entry name" value="RNaseH_sf"/>
</dbReference>
<dbReference type="Gene3D" id="3.10.10.10">
    <property type="entry name" value="HIV Type 1 Reverse Transcriptase, subunit A, domain 1"/>
    <property type="match status" value="1"/>
</dbReference>
<dbReference type="GO" id="GO:0003964">
    <property type="term" value="F:RNA-directed DNA polymerase activity"/>
    <property type="evidence" value="ECO:0007669"/>
    <property type="project" value="UniProtKB-KW"/>
</dbReference>
<accession>H3AGU5</accession>
<comment type="similarity">
    <text evidence="1">Belongs to the beta type-B retroviral polymerase family. HERV class-II K(HML-2) pol subfamily.</text>
</comment>
<keyword evidence="4" id="KW-0548">Nucleotidyltransferase</keyword>
<evidence type="ECO:0000256" key="4">
    <source>
        <dbReference type="ARBA" id="ARBA00022695"/>
    </source>
</evidence>
<dbReference type="GO" id="GO:0003676">
    <property type="term" value="F:nucleic acid binding"/>
    <property type="evidence" value="ECO:0007669"/>
    <property type="project" value="InterPro"/>
</dbReference>
<dbReference type="Gene3D" id="3.30.420.10">
    <property type="entry name" value="Ribonuclease H-like superfamily/Ribonuclease H"/>
    <property type="match status" value="1"/>
</dbReference>
<organism evidence="11 12">
    <name type="scientific">Latimeria chalumnae</name>
    <name type="common">Coelacanth</name>
    <dbReference type="NCBI Taxonomy" id="7897"/>
    <lineage>
        <taxon>Eukaryota</taxon>
        <taxon>Metazoa</taxon>
        <taxon>Chordata</taxon>
        <taxon>Craniata</taxon>
        <taxon>Vertebrata</taxon>
        <taxon>Euteleostomi</taxon>
        <taxon>Coelacanthiformes</taxon>
        <taxon>Coelacanthidae</taxon>
        <taxon>Latimeria</taxon>
    </lineage>
</organism>
<dbReference type="OMA" id="QGRINTH"/>
<dbReference type="CDD" id="cd09274">
    <property type="entry name" value="RNase_HI_RT_Ty3"/>
    <property type="match status" value="1"/>
</dbReference>
<dbReference type="EMBL" id="AFYH01102255">
    <property type="status" value="NOT_ANNOTATED_CDS"/>
    <property type="molecule type" value="Genomic_DNA"/>
</dbReference>
<evidence type="ECO:0000256" key="8">
    <source>
        <dbReference type="ARBA" id="ARBA00022918"/>
    </source>
</evidence>
<keyword evidence="12" id="KW-1185">Reference proteome</keyword>
<evidence type="ECO:0000256" key="6">
    <source>
        <dbReference type="ARBA" id="ARBA00022759"/>
    </source>
</evidence>
<dbReference type="CDD" id="cd01647">
    <property type="entry name" value="RT_LTR"/>
    <property type="match status" value="1"/>
</dbReference>
<dbReference type="Gene3D" id="1.10.340.70">
    <property type="match status" value="1"/>
</dbReference>
<dbReference type="InterPro" id="IPR041373">
    <property type="entry name" value="RT_RNaseH"/>
</dbReference>
<dbReference type="Pfam" id="PF00665">
    <property type="entry name" value="rve"/>
    <property type="match status" value="1"/>
</dbReference>
<feature type="domain" description="Integrase catalytic" evidence="10">
    <location>
        <begin position="436"/>
        <end position="594"/>
    </location>
</feature>
<dbReference type="FunCoup" id="H3AGU5">
    <property type="interactions" value="75"/>
</dbReference>
<evidence type="ECO:0000256" key="7">
    <source>
        <dbReference type="ARBA" id="ARBA00022801"/>
    </source>
</evidence>
<dbReference type="InterPro" id="IPR043502">
    <property type="entry name" value="DNA/RNA_pol_sf"/>
</dbReference>
<dbReference type="SUPFAM" id="SSF56672">
    <property type="entry name" value="DNA/RNA polymerases"/>
    <property type="match status" value="1"/>
</dbReference>
<dbReference type="PROSITE" id="PS50994">
    <property type="entry name" value="INTEGRASE"/>
    <property type="match status" value="1"/>
</dbReference>
<dbReference type="AlphaFoldDB" id="H3AGU5"/>
<dbReference type="SUPFAM" id="SSF53098">
    <property type="entry name" value="Ribonuclease H-like"/>
    <property type="match status" value="1"/>
</dbReference>
<dbReference type="InterPro" id="IPR000477">
    <property type="entry name" value="RT_dom"/>
</dbReference>
<dbReference type="PANTHER" id="PTHR37984:SF5">
    <property type="entry name" value="PROTEIN NYNRIN-LIKE"/>
    <property type="match status" value="1"/>
</dbReference>
<dbReference type="InterPro" id="IPR041588">
    <property type="entry name" value="Integrase_H2C2"/>
</dbReference>
<reference evidence="11" key="2">
    <citation type="submission" date="2025-08" db="UniProtKB">
        <authorList>
            <consortium name="Ensembl"/>
        </authorList>
    </citation>
    <scope>IDENTIFICATION</scope>
</reference>
<evidence type="ECO:0000256" key="3">
    <source>
        <dbReference type="ARBA" id="ARBA00022679"/>
    </source>
</evidence>
<sequence length="701" mass="80256">LSRGYWQGSINKGSHPKAAFISHRGLFQFKVMPFGLCNAPCLMNSVLVGLMYRSCVVYLGDIVVASPTFDQHLKDLEEVLQRLELAGLSLKSSKCQLCRKEIVFLGHVVSPQGIQPDPEKLHAILDFPRPKSLKQVRQFLGLSGYYRKFIKGYATLAEPLISLTRQDVIFSWNNASQTVFDHLKSCLTSTPVLVFPDFNKPFSIHTDASDSGLSHDHVIAYASRTLHLTEKECLAVIWGLEYFRPYIDGVHFTVYTDHSSLKWLVSQPEPTGRLTRWCEFDFEIIHKPGRLNNVPDALSRNPVQGNPSATDLLPSYASLAGINFHQQPLQILKDFEHMDTMEADNHPRYQILEDILCYKDPNACCRIHPMKKYKLTLLRYFHDHPLVGHLGISKTLARLKLQLFWPGLKKDVTQYVKSCNTCQTTKPSQSKPSGLMIPIPWEYTGVDLTGPLPRTQRGNTHILVFVDYFSKWVEVFPVKETTSQVAAKKFVEEVFMKYDAPKYLISDRRTPFLSDLFETVTKLLGTEHRLTTAYHLQTNLTERVNRTLKTAIRAYTEDMHTTWDLYLPHIIFALCTVTHASTGHTPAFLLYGREMPTPVDLLLSPQPEWISEKTKDYTNDFTSSLREAHEQARKALSVSHQTQKSYYDQRWKPATFRVKDLVKVKTHLRSESDSNFTAKLAPVYSGPYQIIQQLLDINYRL</sequence>
<dbReference type="eggNOG" id="KOG0017">
    <property type="taxonomic scope" value="Eukaryota"/>
</dbReference>
<keyword evidence="7" id="KW-0378">Hydrolase</keyword>
<dbReference type="FunFam" id="3.30.420.10:FF:000032">
    <property type="entry name" value="Retrovirus-related Pol polyprotein from transposon 297-like Protein"/>
    <property type="match status" value="1"/>
</dbReference>
<dbReference type="InParanoid" id="H3AGU5"/>
<dbReference type="InterPro" id="IPR043128">
    <property type="entry name" value="Rev_trsase/Diguanyl_cyclase"/>
</dbReference>
<keyword evidence="5" id="KW-0540">Nuclease</keyword>
<keyword evidence="8" id="KW-0695">RNA-directed DNA polymerase</keyword>
<evidence type="ECO:0000256" key="2">
    <source>
        <dbReference type="ARBA" id="ARBA00012180"/>
    </source>
</evidence>
<dbReference type="FunFam" id="3.30.70.270:FF:000020">
    <property type="entry name" value="Transposon Tf2-6 polyprotein-like Protein"/>
    <property type="match status" value="1"/>
</dbReference>
<dbReference type="GO" id="GO:0015074">
    <property type="term" value="P:DNA integration"/>
    <property type="evidence" value="ECO:0007669"/>
    <property type="project" value="InterPro"/>
</dbReference>
<name>H3AGU5_LATCH</name>
<reference evidence="11" key="3">
    <citation type="submission" date="2025-09" db="UniProtKB">
        <authorList>
            <consortium name="Ensembl"/>
        </authorList>
    </citation>
    <scope>IDENTIFICATION</scope>
</reference>
<keyword evidence="3" id="KW-0808">Transferase</keyword>
<dbReference type="InterPro" id="IPR050951">
    <property type="entry name" value="Retrovirus_Pol_polyprotein"/>
</dbReference>
<dbReference type="Ensembl" id="ENSLACT00000008935.1">
    <property type="protein sequence ID" value="ENSLACP00000008866.1"/>
    <property type="gene ID" value="ENSLACG00000007830.1"/>
</dbReference>
<protein>
    <recommendedName>
        <fullName evidence="9">Gypsy retrotransposon integrase-like protein 1</fullName>
        <ecNumber evidence="2">3.1.26.4</ecNumber>
    </recommendedName>
</protein>
<dbReference type="Pfam" id="PF00078">
    <property type="entry name" value="RVT_1"/>
    <property type="match status" value="1"/>
</dbReference>
<dbReference type="Gene3D" id="3.30.70.270">
    <property type="match status" value="2"/>
</dbReference>
<reference evidence="12" key="1">
    <citation type="submission" date="2011-08" db="EMBL/GenBank/DDBJ databases">
        <title>The draft genome of Latimeria chalumnae.</title>
        <authorList>
            <person name="Di Palma F."/>
            <person name="Alfoldi J."/>
            <person name="Johnson J."/>
            <person name="Berlin A."/>
            <person name="Gnerre S."/>
            <person name="Jaffe D."/>
            <person name="MacCallum I."/>
            <person name="Young S."/>
            <person name="Walker B.J."/>
            <person name="Lander E."/>
            <person name="Lindblad-Toh K."/>
        </authorList>
    </citation>
    <scope>NUCLEOTIDE SEQUENCE [LARGE SCALE GENOMIC DNA]</scope>
    <source>
        <strain evidence="12">Wild caught</strain>
    </source>
</reference>
<evidence type="ECO:0000256" key="9">
    <source>
        <dbReference type="ARBA" id="ARBA00039658"/>
    </source>
</evidence>
<evidence type="ECO:0000259" key="10">
    <source>
        <dbReference type="PROSITE" id="PS50994"/>
    </source>
</evidence>
<proteinExistence type="inferred from homology"/>
<dbReference type="GeneTree" id="ENSGT01100000263500"/>
<dbReference type="STRING" id="7897.ENSLACP00000008866"/>
<dbReference type="EC" id="3.1.26.4" evidence="2"/>
<dbReference type="InterPro" id="IPR012337">
    <property type="entry name" value="RNaseH-like_sf"/>
</dbReference>
<keyword evidence="6" id="KW-0255">Endonuclease</keyword>
<evidence type="ECO:0000313" key="12">
    <source>
        <dbReference type="Proteomes" id="UP000008672"/>
    </source>
</evidence>
<dbReference type="Pfam" id="PF17921">
    <property type="entry name" value="Integrase_H2C2"/>
    <property type="match status" value="1"/>
</dbReference>
<dbReference type="GO" id="GO:0004523">
    <property type="term" value="F:RNA-DNA hybrid ribonuclease activity"/>
    <property type="evidence" value="ECO:0007669"/>
    <property type="project" value="UniProtKB-EC"/>
</dbReference>
<evidence type="ECO:0000256" key="1">
    <source>
        <dbReference type="ARBA" id="ARBA00010879"/>
    </source>
</evidence>
<evidence type="ECO:0000256" key="5">
    <source>
        <dbReference type="ARBA" id="ARBA00022722"/>
    </source>
</evidence>
<dbReference type="HOGENOM" id="CLU_000384_9_5_1"/>
<dbReference type="Pfam" id="PF17917">
    <property type="entry name" value="RT_RNaseH"/>
    <property type="match status" value="1"/>
</dbReference>
<dbReference type="Proteomes" id="UP000008672">
    <property type="component" value="Unassembled WGS sequence"/>
</dbReference>